<dbReference type="PANTHER" id="PTHR33096:SF1">
    <property type="entry name" value="CXC1-LIKE CYSTEINE CLUSTER ASSOCIATED WITH KDZ TRANSPOSASES DOMAIN-CONTAINING PROTEIN"/>
    <property type="match status" value="1"/>
</dbReference>
<name>A0A0D0ABZ1_9AGAM</name>
<organism evidence="1 2">
    <name type="scientific">Suillus luteus UH-Slu-Lm8-n1</name>
    <dbReference type="NCBI Taxonomy" id="930992"/>
    <lineage>
        <taxon>Eukaryota</taxon>
        <taxon>Fungi</taxon>
        <taxon>Dikarya</taxon>
        <taxon>Basidiomycota</taxon>
        <taxon>Agaricomycotina</taxon>
        <taxon>Agaricomycetes</taxon>
        <taxon>Agaricomycetidae</taxon>
        <taxon>Boletales</taxon>
        <taxon>Suillineae</taxon>
        <taxon>Suillaceae</taxon>
        <taxon>Suillus</taxon>
    </lineage>
</organism>
<dbReference type="InParanoid" id="A0A0D0ABZ1"/>
<dbReference type="PANTHER" id="PTHR33096">
    <property type="entry name" value="CXC2 DOMAIN-CONTAINING PROTEIN"/>
    <property type="match status" value="1"/>
</dbReference>
<evidence type="ECO:0000313" key="2">
    <source>
        <dbReference type="Proteomes" id="UP000054485"/>
    </source>
</evidence>
<dbReference type="STRING" id="930992.A0A0D0ABZ1"/>
<dbReference type="Pfam" id="PF18758">
    <property type="entry name" value="KDZ"/>
    <property type="match status" value="1"/>
</dbReference>
<reference evidence="1 2" key="1">
    <citation type="submission" date="2014-04" db="EMBL/GenBank/DDBJ databases">
        <authorList>
            <consortium name="DOE Joint Genome Institute"/>
            <person name="Kuo A."/>
            <person name="Ruytinx J."/>
            <person name="Rineau F."/>
            <person name="Colpaert J."/>
            <person name="Kohler A."/>
            <person name="Nagy L.G."/>
            <person name="Floudas D."/>
            <person name="Copeland A."/>
            <person name="Barry K.W."/>
            <person name="Cichocki N."/>
            <person name="Veneault-Fourrey C."/>
            <person name="LaButti K."/>
            <person name="Lindquist E.A."/>
            <person name="Lipzen A."/>
            <person name="Lundell T."/>
            <person name="Morin E."/>
            <person name="Murat C."/>
            <person name="Sun H."/>
            <person name="Tunlid A."/>
            <person name="Henrissat B."/>
            <person name="Grigoriev I.V."/>
            <person name="Hibbett D.S."/>
            <person name="Martin F."/>
            <person name="Nordberg H.P."/>
            <person name="Cantor M.N."/>
            <person name="Hua S.X."/>
        </authorList>
    </citation>
    <scope>NUCLEOTIDE SEQUENCE [LARGE SCALE GENOMIC DNA]</scope>
    <source>
        <strain evidence="1 2">UH-Slu-Lm8-n1</strain>
    </source>
</reference>
<gene>
    <name evidence="1" type="ORF">CY34DRAFT_33176</name>
</gene>
<feature type="non-terminal residue" evidence="1">
    <location>
        <position position="1"/>
    </location>
</feature>
<dbReference type="InterPro" id="IPR040521">
    <property type="entry name" value="KDZ"/>
</dbReference>
<reference evidence="2" key="2">
    <citation type="submission" date="2015-01" db="EMBL/GenBank/DDBJ databases">
        <title>Evolutionary Origins and Diversification of the Mycorrhizal Mutualists.</title>
        <authorList>
            <consortium name="DOE Joint Genome Institute"/>
            <consortium name="Mycorrhizal Genomics Consortium"/>
            <person name="Kohler A."/>
            <person name="Kuo A."/>
            <person name="Nagy L.G."/>
            <person name="Floudas D."/>
            <person name="Copeland A."/>
            <person name="Barry K.W."/>
            <person name="Cichocki N."/>
            <person name="Veneault-Fourrey C."/>
            <person name="LaButti K."/>
            <person name="Lindquist E.A."/>
            <person name="Lipzen A."/>
            <person name="Lundell T."/>
            <person name="Morin E."/>
            <person name="Murat C."/>
            <person name="Riley R."/>
            <person name="Ohm R."/>
            <person name="Sun H."/>
            <person name="Tunlid A."/>
            <person name="Henrissat B."/>
            <person name="Grigoriev I.V."/>
            <person name="Hibbett D.S."/>
            <person name="Martin F."/>
        </authorList>
    </citation>
    <scope>NUCLEOTIDE SEQUENCE [LARGE SCALE GENOMIC DNA]</scope>
    <source>
        <strain evidence="2">UH-Slu-Lm8-n1</strain>
    </source>
</reference>
<dbReference type="AlphaFoldDB" id="A0A0D0ABZ1"/>
<keyword evidence="2" id="KW-1185">Reference proteome</keyword>
<proteinExistence type="predicted"/>
<feature type="non-terminal residue" evidence="1">
    <location>
        <position position="438"/>
    </location>
</feature>
<accession>A0A0D0ABZ1</accession>
<dbReference type="EMBL" id="KN836659">
    <property type="protein sequence ID" value="KIK31777.1"/>
    <property type="molecule type" value="Genomic_DNA"/>
</dbReference>
<evidence type="ECO:0008006" key="3">
    <source>
        <dbReference type="Google" id="ProtNLM"/>
    </source>
</evidence>
<sequence length="438" mass="48926">EAFDQQMSALTRAYLDWHLANGVSDGRGFFSQYRDTCGTVDVNAGSIAIKVVDVFYAERLPLSILSTDSFIASALVRQGVVPCSPISPSTGVTMQALNLYHIARQRNPHFSIQAYVKTLCDLQGVQFHPYLSRQFSIALDVYLQILSNVESLVHEAIGRSNSNWRLMHACPACTYTLKDEDPLQFKLLYTMDGNDSLKRVLKKVTRDDSESAELPSTQSVGGDRYLTRDYVNNFAGDSSVDMLSVDDKDNPCAGRWNNMKDEKTRRMWGVFDESGIFMAVCRHGFSLVIADMVQSGEQSKYPLAVVSKLLDVFGKDLGGGYDIGCRFKTTLSRSVLGQSARELNHTSLVGAFHGHAHKRLCQLDHLTTYVKGLGLEDLEGCERTFSKSNALASSVRYSSIFHRRQAIANYFQHADDFEVYANLSTFLYNNYKQALGIL</sequence>
<dbReference type="Proteomes" id="UP000054485">
    <property type="component" value="Unassembled WGS sequence"/>
</dbReference>
<dbReference type="HOGENOM" id="CLU_013084_3_1_1"/>
<dbReference type="OrthoDB" id="2665372at2759"/>
<evidence type="ECO:0000313" key="1">
    <source>
        <dbReference type="EMBL" id="KIK31777.1"/>
    </source>
</evidence>
<protein>
    <recommendedName>
        <fullName evidence="3">CxC1-like cysteine cluster associated with KDZ transposases domain-containing protein</fullName>
    </recommendedName>
</protein>